<evidence type="ECO:0000256" key="1">
    <source>
        <dbReference type="SAM" id="MobiDB-lite"/>
    </source>
</evidence>
<reference evidence="2 3" key="1">
    <citation type="submission" date="2019-05" db="EMBL/GenBank/DDBJ databases">
        <title>Another draft genome of Portunus trituberculatus and its Hox gene families provides insights of decapod evolution.</title>
        <authorList>
            <person name="Jeong J.-H."/>
            <person name="Song I."/>
            <person name="Kim S."/>
            <person name="Choi T."/>
            <person name="Kim D."/>
            <person name="Ryu S."/>
            <person name="Kim W."/>
        </authorList>
    </citation>
    <scope>NUCLEOTIDE SEQUENCE [LARGE SCALE GENOMIC DNA]</scope>
    <source>
        <tissue evidence="2">Muscle</tissue>
    </source>
</reference>
<protein>
    <submittedName>
        <fullName evidence="2">Uncharacterized protein</fullName>
    </submittedName>
</protein>
<feature type="compositionally biased region" description="Polar residues" evidence="1">
    <location>
        <begin position="38"/>
        <end position="54"/>
    </location>
</feature>
<evidence type="ECO:0000313" key="3">
    <source>
        <dbReference type="Proteomes" id="UP000324222"/>
    </source>
</evidence>
<feature type="region of interest" description="Disordered" evidence="1">
    <location>
        <begin position="31"/>
        <end position="79"/>
    </location>
</feature>
<dbReference type="Proteomes" id="UP000324222">
    <property type="component" value="Unassembled WGS sequence"/>
</dbReference>
<evidence type="ECO:0000313" key="2">
    <source>
        <dbReference type="EMBL" id="MPC29682.1"/>
    </source>
</evidence>
<proteinExistence type="predicted"/>
<organism evidence="2 3">
    <name type="scientific">Portunus trituberculatus</name>
    <name type="common">Swimming crab</name>
    <name type="synonym">Neptunus trituberculatus</name>
    <dbReference type="NCBI Taxonomy" id="210409"/>
    <lineage>
        <taxon>Eukaryota</taxon>
        <taxon>Metazoa</taxon>
        <taxon>Ecdysozoa</taxon>
        <taxon>Arthropoda</taxon>
        <taxon>Crustacea</taxon>
        <taxon>Multicrustacea</taxon>
        <taxon>Malacostraca</taxon>
        <taxon>Eumalacostraca</taxon>
        <taxon>Eucarida</taxon>
        <taxon>Decapoda</taxon>
        <taxon>Pleocyemata</taxon>
        <taxon>Brachyura</taxon>
        <taxon>Eubrachyura</taxon>
        <taxon>Portunoidea</taxon>
        <taxon>Portunidae</taxon>
        <taxon>Portuninae</taxon>
        <taxon>Portunus</taxon>
    </lineage>
</organism>
<name>A0A5B7E6P4_PORTR</name>
<keyword evidence="3" id="KW-1185">Reference proteome</keyword>
<feature type="compositionally biased region" description="Pro residues" evidence="1">
    <location>
        <begin position="57"/>
        <end position="73"/>
    </location>
</feature>
<accession>A0A5B7E6P4</accession>
<comment type="caution">
    <text evidence="2">The sequence shown here is derived from an EMBL/GenBank/DDBJ whole genome shotgun (WGS) entry which is preliminary data.</text>
</comment>
<gene>
    <name evidence="2" type="ORF">E2C01_022927</name>
</gene>
<sequence>MGVDRLSAPPLHPHPYKVILHAAIQLRHGDRVPYSCGGSLNATTGPSDAQNRSYSRYPPPPPAAAPTSAPPPLTAEEET</sequence>
<dbReference type="AlphaFoldDB" id="A0A5B7E6P4"/>
<dbReference type="EMBL" id="VSRR010002117">
    <property type="protein sequence ID" value="MPC29682.1"/>
    <property type="molecule type" value="Genomic_DNA"/>
</dbReference>